<dbReference type="Pfam" id="PF10988">
    <property type="entry name" value="DUF2807"/>
    <property type="match status" value="1"/>
</dbReference>
<dbReference type="STRING" id="579105.SAMN04488096_103294"/>
<feature type="signal peptide" evidence="1">
    <location>
        <begin position="1"/>
        <end position="18"/>
    </location>
</feature>
<keyword evidence="4" id="KW-1185">Reference proteome</keyword>
<dbReference type="InterPro" id="IPR021255">
    <property type="entry name" value="DUF2807"/>
</dbReference>
<dbReference type="Proteomes" id="UP000184225">
    <property type="component" value="Unassembled WGS sequence"/>
</dbReference>
<dbReference type="AlphaFoldDB" id="A0A1M6D4E0"/>
<keyword evidence="1" id="KW-0732">Signal</keyword>
<dbReference type="OrthoDB" id="704821at2"/>
<proteinExistence type="predicted"/>
<dbReference type="Gene3D" id="2.160.20.120">
    <property type="match status" value="1"/>
</dbReference>
<evidence type="ECO:0000259" key="2">
    <source>
        <dbReference type="Pfam" id="PF10988"/>
    </source>
</evidence>
<evidence type="ECO:0000313" key="3">
    <source>
        <dbReference type="EMBL" id="SHI68110.1"/>
    </source>
</evidence>
<protein>
    <submittedName>
        <fullName evidence="3">Putative auto-transporter adhesin, head GIN domain</fullName>
    </submittedName>
</protein>
<gene>
    <name evidence="3" type="ORF">SAMN04488096_103294</name>
</gene>
<sequence length="224" mass="24330">MKKLLFLFLLSVSASVVAQETEIAINEEFSEIKIYNKIQAQLIPSSENKIVATGFDKDDIDAKVKNGVLKVKLGLDNIWSETDTQIKIYFNSVETIDGNEGSYVEIQDGIEQTTLTLKVQEGAEIIAPRLKVENLQIKSVTGGYIQTSGTSTTQIVEIKTGGNYNGEDLETKTTDVNVKAGGNADVNATEYCKAKVSAGGNINIYGDTEKVDKKITLGGNIKLK</sequence>
<name>A0A1M6D4E0_9FLAO</name>
<dbReference type="RefSeq" id="WP_084112826.1">
    <property type="nucleotide sequence ID" value="NZ_FQYY01000003.1"/>
</dbReference>
<reference evidence="3 4" key="1">
    <citation type="submission" date="2016-11" db="EMBL/GenBank/DDBJ databases">
        <authorList>
            <person name="Jaros S."/>
            <person name="Januszkiewicz K."/>
            <person name="Wedrychowicz H."/>
        </authorList>
    </citation>
    <scope>NUCLEOTIDE SEQUENCE [LARGE SCALE GENOMIC DNA]</scope>
    <source>
        <strain evidence="3 4">DSM 21425</strain>
    </source>
</reference>
<accession>A0A1M6D4E0</accession>
<feature type="chain" id="PRO_5012906560" evidence="1">
    <location>
        <begin position="19"/>
        <end position="224"/>
    </location>
</feature>
<organism evidence="3 4">
    <name type="scientific">Mesonia phycicola</name>
    <dbReference type="NCBI Taxonomy" id="579105"/>
    <lineage>
        <taxon>Bacteria</taxon>
        <taxon>Pseudomonadati</taxon>
        <taxon>Bacteroidota</taxon>
        <taxon>Flavobacteriia</taxon>
        <taxon>Flavobacteriales</taxon>
        <taxon>Flavobacteriaceae</taxon>
        <taxon>Mesonia</taxon>
    </lineage>
</organism>
<evidence type="ECO:0000313" key="4">
    <source>
        <dbReference type="Proteomes" id="UP000184225"/>
    </source>
</evidence>
<dbReference type="EMBL" id="FQYY01000003">
    <property type="protein sequence ID" value="SHI68110.1"/>
    <property type="molecule type" value="Genomic_DNA"/>
</dbReference>
<evidence type="ECO:0000256" key="1">
    <source>
        <dbReference type="SAM" id="SignalP"/>
    </source>
</evidence>
<feature type="domain" description="Putative auto-transporter adhesin head GIN" evidence="2">
    <location>
        <begin position="28"/>
        <end position="207"/>
    </location>
</feature>